<sequence length="350" mass="37574">MRDVVVDIDVTEAAGLGERLHTRVTVTLPDAVSTPPVVCFGFPGGGYSRGYFGFDVPDAHADETRGGQAAWHARRGWIFVACDHLCVGESAMPTDPSQTTFENMTAVNAATVEAVTALLNRGELHPSFPAVQGLTRIGIGQSMGGCLLVVQQGQHATFDGVGILGYSAIHTVLPMPPGTPAFQMDYLPRGTRLAFDASQARSQEVTQAANAAVDDTPPTAADLPITTWGFHMDDEPQDMVIADMVDYPLRSRTHPLPPWASTTMPPCAASMLSPGSVAPEAATITAPVLVAVGERDVVPDPRFEPKAYQRSPDVTVVIVPNMSHMHNFASTRVQLWERLHSWAEGIARQR</sequence>
<organism evidence="1">
    <name type="scientific">freshwater metagenome</name>
    <dbReference type="NCBI Taxonomy" id="449393"/>
    <lineage>
        <taxon>unclassified sequences</taxon>
        <taxon>metagenomes</taxon>
        <taxon>ecological metagenomes</taxon>
    </lineage>
</organism>
<dbReference type="AlphaFoldDB" id="A0A6J6A7L4"/>
<name>A0A6J6A7L4_9ZZZZ</name>
<reference evidence="1" key="1">
    <citation type="submission" date="2020-05" db="EMBL/GenBank/DDBJ databases">
        <authorList>
            <person name="Chiriac C."/>
            <person name="Salcher M."/>
            <person name="Ghai R."/>
            <person name="Kavagutti S V."/>
        </authorList>
    </citation>
    <scope>NUCLEOTIDE SEQUENCE</scope>
</reference>
<evidence type="ECO:0000313" key="1">
    <source>
        <dbReference type="EMBL" id="CAB4364135.1"/>
    </source>
</evidence>
<protein>
    <submittedName>
        <fullName evidence="1">Unannotated protein</fullName>
    </submittedName>
</protein>
<evidence type="ECO:0000313" key="3">
    <source>
        <dbReference type="EMBL" id="CAB4834759.1"/>
    </source>
</evidence>
<dbReference type="EMBL" id="CAFBOL010000001">
    <property type="protein sequence ID" value="CAB4970311.1"/>
    <property type="molecule type" value="Genomic_DNA"/>
</dbReference>
<dbReference type="Gene3D" id="3.40.50.1820">
    <property type="entry name" value="alpha/beta hydrolase"/>
    <property type="match status" value="1"/>
</dbReference>
<dbReference type="SUPFAM" id="SSF53474">
    <property type="entry name" value="alpha/beta-Hydrolases"/>
    <property type="match status" value="1"/>
</dbReference>
<evidence type="ECO:0000313" key="6">
    <source>
        <dbReference type="EMBL" id="CAB4970311.1"/>
    </source>
</evidence>
<dbReference type="InterPro" id="IPR029058">
    <property type="entry name" value="AB_hydrolase_fold"/>
</dbReference>
<accession>A0A6J6A7L4</accession>
<dbReference type="EMBL" id="CAFBMT010000011">
    <property type="protein sequence ID" value="CAB4938974.1"/>
    <property type="molecule type" value="Genomic_DNA"/>
</dbReference>
<evidence type="ECO:0000313" key="5">
    <source>
        <dbReference type="EMBL" id="CAB4938974.1"/>
    </source>
</evidence>
<dbReference type="EMBL" id="CAFBIY010000012">
    <property type="protein sequence ID" value="CAB4846869.1"/>
    <property type="molecule type" value="Genomic_DNA"/>
</dbReference>
<gene>
    <name evidence="2" type="ORF">UFOPK2656_01814</name>
    <name evidence="3" type="ORF">UFOPK3099_02594</name>
    <name evidence="4" type="ORF">UFOPK3267_00357</name>
    <name evidence="5" type="ORF">UFOPK3651_02011</name>
    <name evidence="6" type="ORF">UFOPK3931_00049</name>
    <name evidence="1" type="ORF">UFOPK4189_01902</name>
</gene>
<dbReference type="EMBL" id="CAFAAV010000271">
    <property type="protein sequence ID" value="CAB4834759.1"/>
    <property type="molecule type" value="Genomic_DNA"/>
</dbReference>
<evidence type="ECO:0000313" key="4">
    <source>
        <dbReference type="EMBL" id="CAB4846869.1"/>
    </source>
</evidence>
<dbReference type="EMBL" id="CAESGF010000010">
    <property type="protein sequence ID" value="CAB4364135.1"/>
    <property type="molecule type" value="Genomic_DNA"/>
</dbReference>
<proteinExistence type="predicted"/>
<dbReference type="EMBL" id="CAEZYF010000010">
    <property type="protein sequence ID" value="CAB4726614.1"/>
    <property type="molecule type" value="Genomic_DNA"/>
</dbReference>
<evidence type="ECO:0000313" key="2">
    <source>
        <dbReference type="EMBL" id="CAB4726614.1"/>
    </source>
</evidence>